<accession>A0A1S6KKC2</accession>
<dbReference type="EMBL" id="KY065119">
    <property type="protein sequence ID" value="AQT18916.1"/>
    <property type="molecule type" value="mRNA"/>
</dbReference>
<dbReference type="PROSITE" id="PS51155">
    <property type="entry name" value="CHIT_BIND_RR_2"/>
    <property type="match status" value="1"/>
</dbReference>
<proteinExistence type="evidence at transcript level"/>
<dbReference type="GO" id="GO:0062129">
    <property type="term" value="C:chitin-based extracellular matrix"/>
    <property type="evidence" value="ECO:0007669"/>
    <property type="project" value="TreeGrafter"/>
</dbReference>
<dbReference type="PROSITE" id="PS00233">
    <property type="entry name" value="CHIT_BIND_RR_1"/>
    <property type="match status" value="1"/>
</dbReference>
<feature type="chain" id="PRO_5012842694" evidence="3">
    <location>
        <begin position="16"/>
        <end position="122"/>
    </location>
</feature>
<dbReference type="Pfam" id="PF00379">
    <property type="entry name" value="Chitin_bind_4"/>
    <property type="match status" value="1"/>
</dbReference>
<dbReference type="InterPro" id="IPR031311">
    <property type="entry name" value="CHIT_BIND_RR_consensus"/>
</dbReference>
<evidence type="ECO:0000256" key="3">
    <source>
        <dbReference type="SAM" id="SignalP"/>
    </source>
</evidence>
<dbReference type="InterPro" id="IPR000618">
    <property type="entry name" value="Insect_cuticle"/>
</dbReference>
<dbReference type="GO" id="GO:0008010">
    <property type="term" value="F:structural constituent of chitin-based larval cuticle"/>
    <property type="evidence" value="ECO:0007669"/>
    <property type="project" value="TreeGrafter"/>
</dbReference>
<dbReference type="InterPro" id="IPR050468">
    <property type="entry name" value="Cuticle_Struct_Prot"/>
</dbReference>
<evidence type="ECO:0000313" key="4">
    <source>
        <dbReference type="EMBL" id="AQT18916.1"/>
    </source>
</evidence>
<organism evidence="4">
    <name type="scientific">Macrobrachium nipponense</name>
    <name type="common">Oriental river shrimp</name>
    <name type="synonym">Palaemon nipponensis</name>
    <dbReference type="NCBI Taxonomy" id="159736"/>
    <lineage>
        <taxon>Eukaryota</taxon>
        <taxon>Metazoa</taxon>
        <taxon>Ecdysozoa</taxon>
        <taxon>Arthropoda</taxon>
        <taxon>Crustacea</taxon>
        <taxon>Multicrustacea</taxon>
        <taxon>Malacostraca</taxon>
        <taxon>Eumalacostraca</taxon>
        <taxon>Eucarida</taxon>
        <taxon>Decapoda</taxon>
        <taxon>Pleocyemata</taxon>
        <taxon>Caridea</taxon>
        <taxon>Palaemonoidea</taxon>
        <taxon>Palaemonidae</taxon>
        <taxon>Macrobrachium</taxon>
    </lineage>
</organism>
<dbReference type="PANTHER" id="PTHR10380">
    <property type="entry name" value="CUTICLE PROTEIN"/>
    <property type="match status" value="1"/>
</dbReference>
<evidence type="ECO:0000256" key="1">
    <source>
        <dbReference type="ARBA" id="ARBA00022460"/>
    </source>
</evidence>
<dbReference type="AlphaFoldDB" id="A0A1S6KKC2"/>
<keyword evidence="1 2" id="KW-0193">Cuticle</keyword>
<sequence>MKFVIALCLFALAFAAPQEDAQIVRDERVDNGDGSFSYNFAADNGIETEVVGTPGSEGQSNVQGYYLLPLENGGFARVEFVADEAGFQPRSDILPTPHPLPEHVHELLRIAERQRAEGITFE</sequence>
<dbReference type="PANTHER" id="PTHR10380:SF173">
    <property type="entry name" value="CUTICULAR PROTEIN 47EF, ISOFORM C-RELATED"/>
    <property type="match status" value="1"/>
</dbReference>
<keyword evidence="3" id="KW-0732">Signal</keyword>
<reference evidence="4" key="1">
    <citation type="submission" date="2016-10" db="EMBL/GenBank/DDBJ databases">
        <title>Cloning and Expression Analysis of the Cuticular Molt-related Gene from Macrobrachium nipponense.</title>
        <authorList>
            <person name="Zelong M."/>
        </authorList>
    </citation>
    <scope>NUCLEOTIDE SEQUENCE</scope>
</reference>
<feature type="signal peptide" evidence="3">
    <location>
        <begin position="1"/>
        <end position="15"/>
    </location>
</feature>
<protein>
    <submittedName>
        <fullName evidence="4">Chitin-binding protein</fullName>
    </submittedName>
</protein>
<name>A0A1S6KKC2_MACNP</name>
<evidence type="ECO:0000256" key="2">
    <source>
        <dbReference type="PROSITE-ProRule" id="PRU00497"/>
    </source>
</evidence>